<name>A0A0H5P9P7_NOCFR</name>
<organism evidence="1 2">
    <name type="scientific">Nocardia farcinica</name>
    <dbReference type="NCBI Taxonomy" id="37329"/>
    <lineage>
        <taxon>Bacteria</taxon>
        <taxon>Bacillati</taxon>
        <taxon>Actinomycetota</taxon>
        <taxon>Actinomycetes</taxon>
        <taxon>Mycobacteriales</taxon>
        <taxon>Nocardiaceae</taxon>
        <taxon>Nocardia</taxon>
    </lineage>
</organism>
<protein>
    <submittedName>
        <fullName evidence="1">Uncharacterized protein</fullName>
    </submittedName>
</protein>
<dbReference type="RefSeq" id="WP_060595242.1">
    <property type="nucleotide sequence ID" value="NZ_CP031419.1"/>
</dbReference>
<dbReference type="AlphaFoldDB" id="A0A0H5P9P7"/>
<dbReference type="KEGG" id="nfr:ERS450000_06097"/>
<gene>
    <name evidence="1" type="ORF">ERS450000_06097</name>
</gene>
<keyword evidence="1" id="KW-0614">Plasmid</keyword>
<dbReference type="Proteomes" id="UP000057820">
    <property type="component" value="Plasmid 4"/>
</dbReference>
<dbReference type="EMBL" id="LN868941">
    <property type="protein sequence ID" value="CRY84555.1"/>
    <property type="molecule type" value="Genomic_DNA"/>
</dbReference>
<reference evidence="2" key="1">
    <citation type="submission" date="2015-03" db="EMBL/GenBank/DDBJ databases">
        <authorList>
            <consortium name="Pathogen Informatics"/>
        </authorList>
    </citation>
    <scope>NUCLEOTIDE SEQUENCE [LARGE SCALE GENOMIC DNA]</scope>
    <source>
        <strain evidence="2">NCTC11134</strain>
        <plasmid evidence="2">4</plasmid>
    </source>
</reference>
<evidence type="ECO:0000313" key="1">
    <source>
        <dbReference type="EMBL" id="CRY84555.1"/>
    </source>
</evidence>
<evidence type="ECO:0000313" key="2">
    <source>
        <dbReference type="Proteomes" id="UP000057820"/>
    </source>
</evidence>
<accession>A0A0H5P9P7</accession>
<proteinExistence type="predicted"/>
<geneLocation type="plasmid" evidence="1">
    <name>4</name>
</geneLocation>
<sequence>MNARATTIAADLVYAVRYRVRNLCAELRYCRALRLALLVKADGADWRRVLHTLMATYDVSTVRVGEHWFLIGPQDPRTLDRLPEGNRWAWYVCGPSLSATVNPSLSWEETVPGFSPGTALDYCREWAEVAATAEQRSAA</sequence>